<dbReference type="EC" id="5.2.1.2" evidence="4"/>
<dbReference type="InterPro" id="IPR036249">
    <property type="entry name" value="Thioredoxin-like_sf"/>
</dbReference>
<dbReference type="CDD" id="cd03191">
    <property type="entry name" value="GST_C_Zeta"/>
    <property type="match status" value="1"/>
</dbReference>
<dbReference type="SUPFAM" id="SSF52833">
    <property type="entry name" value="Thioredoxin-like"/>
    <property type="match status" value="1"/>
</dbReference>
<dbReference type="PROSITE" id="PS50405">
    <property type="entry name" value="GST_CTER"/>
    <property type="match status" value="1"/>
</dbReference>
<evidence type="ECO:0000259" key="3">
    <source>
        <dbReference type="PROSITE" id="PS50405"/>
    </source>
</evidence>
<feature type="domain" description="GST C-terminal" evidence="3">
    <location>
        <begin position="85"/>
        <end position="208"/>
    </location>
</feature>
<dbReference type="InterPro" id="IPR004045">
    <property type="entry name" value="Glutathione_S-Trfase_N"/>
</dbReference>
<evidence type="ECO:0000256" key="1">
    <source>
        <dbReference type="ARBA" id="ARBA00010007"/>
    </source>
</evidence>
<dbReference type="SUPFAM" id="SSF47616">
    <property type="entry name" value="GST C-terminal domain-like"/>
    <property type="match status" value="1"/>
</dbReference>
<dbReference type="Pfam" id="PF13417">
    <property type="entry name" value="GST_N_3"/>
    <property type="match status" value="1"/>
</dbReference>
<comment type="caution">
    <text evidence="4">The sequence shown here is derived from an EMBL/GenBank/DDBJ whole genome shotgun (WGS) entry which is preliminary data.</text>
</comment>
<dbReference type="Gene3D" id="3.40.30.10">
    <property type="entry name" value="Glutaredoxin"/>
    <property type="match status" value="1"/>
</dbReference>
<keyword evidence="4" id="KW-0413">Isomerase</keyword>
<dbReference type="PANTHER" id="PTHR42673">
    <property type="entry name" value="MALEYLACETOACETATE ISOMERASE"/>
    <property type="match status" value="1"/>
</dbReference>
<dbReference type="InterPro" id="IPR010987">
    <property type="entry name" value="Glutathione-S-Trfase_C-like"/>
</dbReference>
<dbReference type="GO" id="GO:0016034">
    <property type="term" value="F:maleylacetoacetate isomerase activity"/>
    <property type="evidence" value="ECO:0007669"/>
    <property type="project" value="UniProtKB-EC"/>
</dbReference>
<dbReference type="InterPro" id="IPR034330">
    <property type="entry name" value="GST_Zeta_C"/>
</dbReference>
<dbReference type="Gene3D" id="1.20.1050.10">
    <property type="match status" value="1"/>
</dbReference>
<sequence length="208" mass="22989">MKLHGYYRSTASYRVRIALNLKGVAYSDVFHHLRKNEQNAPSYLTINPQGLLPSLEGDFGFLTQSLAICEYLEETVPQPPLLPADPVLRARARAFAQVIACDVHPVQNLKILARLRALGMDESHVVEWAHTAIVEGLAACAALIADRDDPYCFGATPGLADICLVAQLVNARRFGVELVWPRLIEIEARCLALDAFDRAKPENQADAE</sequence>
<keyword evidence="5" id="KW-1185">Reference proteome</keyword>
<dbReference type="NCBIfam" id="TIGR01262">
    <property type="entry name" value="maiA"/>
    <property type="match status" value="1"/>
</dbReference>
<feature type="domain" description="GST N-terminal" evidence="2">
    <location>
        <begin position="1"/>
        <end position="80"/>
    </location>
</feature>
<protein>
    <submittedName>
        <fullName evidence="4">Maleylacetoacetate isomerase</fullName>
        <ecNumber evidence="4">5.2.1.2</ecNumber>
    </submittedName>
</protein>
<dbReference type="PANTHER" id="PTHR42673:SF4">
    <property type="entry name" value="MALEYLACETOACETATE ISOMERASE"/>
    <property type="match status" value="1"/>
</dbReference>
<dbReference type="EMBL" id="JAUOTP010000005">
    <property type="protein sequence ID" value="MDO6415280.1"/>
    <property type="molecule type" value="Genomic_DNA"/>
</dbReference>
<dbReference type="InterPro" id="IPR034333">
    <property type="entry name" value="GST_Zeta_N"/>
</dbReference>
<reference evidence="4" key="1">
    <citation type="submission" date="2023-07" db="EMBL/GenBank/DDBJ databases">
        <authorList>
            <person name="Kim M."/>
        </authorList>
    </citation>
    <scope>NUCLEOTIDE SEQUENCE</scope>
    <source>
        <strain evidence="4">BIUV-7</strain>
    </source>
</reference>
<dbReference type="Proteomes" id="UP001169764">
    <property type="component" value="Unassembled WGS sequence"/>
</dbReference>
<evidence type="ECO:0000313" key="5">
    <source>
        <dbReference type="Proteomes" id="UP001169764"/>
    </source>
</evidence>
<dbReference type="SFLD" id="SFLDG00358">
    <property type="entry name" value="Main_(cytGST)"/>
    <property type="match status" value="1"/>
</dbReference>
<dbReference type="RefSeq" id="WP_303543177.1">
    <property type="nucleotide sequence ID" value="NZ_JAUOTP010000005.1"/>
</dbReference>
<evidence type="ECO:0000259" key="2">
    <source>
        <dbReference type="PROSITE" id="PS50404"/>
    </source>
</evidence>
<dbReference type="InterPro" id="IPR040079">
    <property type="entry name" value="Glutathione_S-Trfase"/>
</dbReference>
<proteinExistence type="inferred from homology"/>
<name>A0ABT8YAD5_9SPHN</name>
<comment type="similarity">
    <text evidence="1">Belongs to the GST superfamily. Zeta family.</text>
</comment>
<dbReference type="InterPro" id="IPR005955">
    <property type="entry name" value="GST_Zeta"/>
</dbReference>
<dbReference type="CDD" id="cd03042">
    <property type="entry name" value="GST_N_Zeta"/>
    <property type="match status" value="1"/>
</dbReference>
<dbReference type="SFLD" id="SFLDS00019">
    <property type="entry name" value="Glutathione_Transferase_(cytos"/>
    <property type="match status" value="1"/>
</dbReference>
<organism evidence="4 5">
    <name type="scientific">Sphingomonas natans</name>
    <dbReference type="NCBI Taxonomy" id="3063330"/>
    <lineage>
        <taxon>Bacteria</taxon>
        <taxon>Pseudomonadati</taxon>
        <taxon>Pseudomonadota</taxon>
        <taxon>Alphaproteobacteria</taxon>
        <taxon>Sphingomonadales</taxon>
        <taxon>Sphingomonadaceae</taxon>
        <taxon>Sphingomonas</taxon>
    </lineage>
</organism>
<accession>A0ABT8YAD5</accession>
<dbReference type="InterPro" id="IPR036282">
    <property type="entry name" value="Glutathione-S-Trfase_C_sf"/>
</dbReference>
<gene>
    <name evidence="4" type="primary">maiA</name>
    <name evidence="4" type="ORF">Q4F19_12880</name>
</gene>
<evidence type="ECO:0000313" key="4">
    <source>
        <dbReference type="EMBL" id="MDO6415280.1"/>
    </source>
</evidence>
<dbReference type="PROSITE" id="PS50404">
    <property type="entry name" value="GST_NTER"/>
    <property type="match status" value="1"/>
</dbReference>